<gene>
    <name evidence="1" type="ORF">GEV01_26205</name>
</gene>
<dbReference type="Proteomes" id="UP000444318">
    <property type="component" value="Unassembled WGS sequence"/>
</dbReference>
<dbReference type="AlphaFoldDB" id="A0A843SKN8"/>
<dbReference type="RefSeq" id="WP_152808635.1">
    <property type="nucleotide sequence ID" value="NZ_WHUF01000008.1"/>
</dbReference>
<evidence type="ECO:0000313" key="2">
    <source>
        <dbReference type="Proteomes" id="UP000444318"/>
    </source>
</evidence>
<protein>
    <submittedName>
        <fullName evidence="1">Uncharacterized protein</fullName>
    </submittedName>
</protein>
<sequence length="332" mass="36218">MEGNMPLGPKRLNCYGSLEMAKLQLLGSLSTCLLTYLDEGPDALKVRTGRGGKEEKTSTVDTPNHAEVQMGFDDRGLYAASNAGAIDQQTYMGMLTTISNLKLSSDIERSDSTLQRAIVRIRQLQEIMPTTNNPKYERLYENALESSSWFNLVHIHVDATSRDAKSIFTFLTMLLTGKGLDAAVSHENKTTWPQVPDLQYGGVCLHAELRILYAAWQIGNGDLYINGAKRACWGCSNVFNALHTHAALPVPVQATVPPDQSAQASSSQPTPLPFHALPKFRIHRLLDDQNEVVGGVYSGCYCGLHDLGAPAVPTQATTLGGPARRKSITFSK</sequence>
<keyword evidence="2" id="KW-1185">Reference proteome</keyword>
<dbReference type="EMBL" id="WHUF01000008">
    <property type="protein sequence ID" value="MQA23018.1"/>
    <property type="molecule type" value="Genomic_DNA"/>
</dbReference>
<proteinExistence type="predicted"/>
<name>A0A843SKN8_9BURK</name>
<reference evidence="1 2" key="1">
    <citation type="submission" date="2019-10" db="EMBL/GenBank/DDBJ databases">
        <title>Two novel species isolated from a subtropical stream in China.</title>
        <authorList>
            <person name="Lu H."/>
        </authorList>
    </citation>
    <scope>NUCLEOTIDE SEQUENCE [LARGE SCALE GENOMIC DNA]</scope>
    <source>
        <strain evidence="1 2">FT103W</strain>
    </source>
</reference>
<comment type="caution">
    <text evidence="1">The sequence shown here is derived from an EMBL/GenBank/DDBJ whole genome shotgun (WGS) entry which is preliminary data.</text>
</comment>
<accession>A0A843SKN8</accession>
<evidence type="ECO:0000313" key="1">
    <source>
        <dbReference type="EMBL" id="MQA23018.1"/>
    </source>
</evidence>
<organism evidence="1 2">
    <name type="scientific">Rugamonas rivuli</name>
    <dbReference type="NCBI Taxonomy" id="2743358"/>
    <lineage>
        <taxon>Bacteria</taxon>
        <taxon>Pseudomonadati</taxon>
        <taxon>Pseudomonadota</taxon>
        <taxon>Betaproteobacteria</taxon>
        <taxon>Burkholderiales</taxon>
        <taxon>Oxalobacteraceae</taxon>
        <taxon>Telluria group</taxon>
        <taxon>Rugamonas</taxon>
    </lineage>
</organism>